<sequence>MDVNVKSYLAPLSTAHLHCRREPLLMKSAAMQDLDSDLFNFDTFFTSNNDEAVDGLWGLSATPDVCHDGDIFDDTELEPLSSTKEDIKQEQAQVKQVEPTNKFGLKIDPKLNTSSRERWLSQSDNVKTNGTPTSTLPARFALLSTTCVYEPGFTTSPRGKRRISQIHVAQSIVDPQNEDEDRDEDEDESEDEDGNGNESADGDGNEVADGGNEATDSGVEVSDGGNEVADGGNGAPDGGVEVVDDGDDEPFMLLGVEDYNLPVFTDAELSAMVESSLEASSASDSSAVSSLPLGLTHGSTTVGGNSIIRDATNTLPIGVGASGGADHVNLDVNNMFNSISGSSHNFPEAQQQIVDLTGSASSSTVMAPCIVTAPSQAMFVTDPGMPFNASSVMPVSIAPNDYAPSGGIPYDYFSPSGYAAAANQSLESYQQQVQPFVMQPDAALFHGQQAETNDTNVQIAAAVAMANSADINTMHRMNGNYGVSIAPLQHRAGSMFSTAQVNVAGPLKLPLPAQRANCATSASAFTSNKGSRFAITPDIADFKLVQIFYQFCDPATKVLTLPRFQQLLLYHQIKDKTLSKSDSATDVTSDLQTLFRALDIKNVGSLDLERFMSSFQICNRCTEVKRRAHQALCASQGQTFTSTALERQLMEDVAPVIVRVVPTCYEGPKVKSCEHYQWTWCEGYDKTGNDKCRGTNRHDKCPKYLANCTLWKHKLPPKNRKPRVLLENVDSPTKKFKHFS</sequence>
<reference evidence="2 3" key="1">
    <citation type="submission" date="2021-11" db="EMBL/GenBank/DDBJ databases">
        <authorList>
            <person name="Islam A."/>
            <person name="Islam S."/>
            <person name="Flora M.S."/>
            <person name="Rahman M."/>
            <person name="Ziaur R.M."/>
            <person name="Epstein J.H."/>
            <person name="Hassan M."/>
            <person name="Klassen M."/>
            <person name="Woodard K."/>
            <person name="Webb A."/>
            <person name="Webby R.J."/>
            <person name="El Zowalaty M.E."/>
        </authorList>
    </citation>
    <scope>NUCLEOTIDE SEQUENCE [LARGE SCALE GENOMIC DNA]</scope>
    <source>
        <strain evidence="2">Pbs1</strain>
    </source>
</reference>
<evidence type="ECO:0000313" key="2">
    <source>
        <dbReference type="EMBL" id="CAH0513566.1"/>
    </source>
</evidence>
<feature type="region of interest" description="Disordered" evidence="1">
    <location>
        <begin position="153"/>
        <end position="248"/>
    </location>
</feature>
<name>A0ABN8CNP0_9STRA</name>
<gene>
    <name evidence="2" type="ORF">PBS001_LOCUS374</name>
</gene>
<organism evidence="2 3">
    <name type="scientific">Peronospora belbahrii</name>
    <dbReference type="NCBI Taxonomy" id="622444"/>
    <lineage>
        <taxon>Eukaryota</taxon>
        <taxon>Sar</taxon>
        <taxon>Stramenopiles</taxon>
        <taxon>Oomycota</taxon>
        <taxon>Peronosporomycetes</taxon>
        <taxon>Peronosporales</taxon>
        <taxon>Peronosporaceae</taxon>
        <taxon>Peronospora</taxon>
    </lineage>
</organism>
<evidence type="ECO:0008006" key="4">
    <source>
        <dbReference type="Google" id="ProtNLM"/>
    </source>
</evidence>
<dbReference type="EMBL" id="CAKLCB010000014">
    <property type="protein sequence ID" value="CAH0513566.1"/>
    <property type="molecule type" value="Genomic_DNA"/>
</dbReference>
<proteinExistence type="predicted"/>
<comment type="caution">
    <text evidence="2">The sequence shown here is derived from an EMBL/GenBank/DDBJ whole genome shotgun (WGS) entry which is preliminary data.</text>
</comment>
<feature type="compositionally biased region" description="Polar residues" evidence="1">
    <location>
        <begin position="120"/>
        <end position="134"/>
    </location>
</feature>
<evidence type="ECO:0000256" key="1">
    <source>
        <dbReference type="SAM" id="MobiDB-lite"/>
    </source>
</evidence>
<dbReference type="Proteomes" id="UP001158986">
    <property type="component" value="Unassembled WGS sequence"/>
</dbReference>
<evidence type="ECO:0000313" key="3">
    <source>
        <dbReference type="Proteomes" id="UP001158986"/>
    </source>
</evidence>
<keyword evidence="3" id="KW-1185">Reference proteome</keyword>
<accession>A0ABN8CNP0</accession>
<protein>
    <recommendedName>
        <fullName evidence="4">EF-hand domain-containing protein</fullName>
    </recommendedName>
</protein>
<feature type="compositionally biased region" description="Acidic residues" evidence="1">
    <location>
        <begin position="176"/>
        <end position="206"/>
    </location>
</feature>
<feature type="region of interest" description="Disordered" evidence="1">
    <location>
        <begin position="114"/>
        <end position="134"/>
    </location>
</feature>